<name>A0A7X5ZRP2_9PSEU</name>
<feature type="transmembrane region" description="Helical" evidence="2">
    <location>
        <begin position="217"/>
        <end position="238"/>
    </location>
</feature>
<keyword evidence="4" id="KW-1185">Reference proteome</keyword>
<evidence type="ECO:0000256" key="1">
    <source>
        <dbReference type="SAM" id="Coils"/>
    </source>
</evidence>
<dbReference type="Proteomes" id="UP000545493">
    <property type="component" value="Unassembled WGS sequence"/>
</dbReference>
<evidence type="ECO:0000313" key="4">
    <source>
        <dbReference type="Proteomes" id="UP000545493"/>
    </source>
</evidence>
<accession>A0A7X5ZRP2</accession>
<feature type="transmembrane region" description="Helical" evidence="2">
    <location>
        <begin position="383"/>
        <end position="404"/>
    </location>
</feature>
<feature type="coiled-coil region" evidence="1">
    <location>
        <begin position="432"/>
        <end position="459"/>
    </location>
</feature>
<keyword evidence="2" id="KW-0812">Transmembrane</keyword>
<organism evidence="3 4">
    <name type="scientific">Saccharomonospora amisosensis</name>
    <dbReference type="NCBI Taxonomy" id="1128677"/>
    <lineage>
        <taxon>Bacteria</taxon>
        <taxon>Bacillati</taxon>
        <taxon>Actinomycetota</taxon>
        <taxon>Actinomycetes</taxon>
        <taxon>Pseudonocardiales</taxon>
        <taxon>Pseudonocardiaceae</taxon>
        <taxon>Saccharomonospora</taxon>
    </lineage>
</organism>
<evidence type="ECO:0000313" key="3">
    <source>
        <dbReference type="EMBL" id="NIJ12580.1"/>
    </source>
</evidence>
<proteinExistence type="predicted"/>
<keyword evidence="1" id="KW-0175">Coiled coil</keyword>
<dbReference type="EMBL" id="JAAOYM010000001">
    <property type="protein sequence ID" value="NIJ12580.1"/>
    <property type="molecule type" value="Genomic_DNA"/>
</dbReference>
<keyword evidence="2" id="KW-1133">Transmembrane helix</keyword>
<comment type="caution">
    <text evidence="3">The sequence shown here is derived from an EMBL/GenBank/DDBJ whole genome shotgun (WGS) entry which is preliminary data.</text>
</comment>
<reference evidence="3 4" key="1">
    <citation type="submission" date="2020-03" db="EMBL/GenBank/DDBJ databases">
        <title>Sequencing the genomes of 1000 actinobacteria strains.</title>
        <authorList>
            <person name="Klenk H.-P."/>
        </authorList>
    </citation>
    <scope>NUCLEOTIDE SEQUENCE [LARGE SCALE GENOMIC DNA]</scope>
    <source>
        <strain evidence="3 4">DSM 45685</strain>
    </source>
</reference>
<gene>
    <name evidence="3" type="ORF">FHU38_002924</name>
</gene>
<sequence length="656" mass="74916">MNEESSNRINVADGITGIQANGDVYDSTVYIVQEGDSPRKRYEVAVQHLEDGIPAQARELITDAITDGHDGGDVRFHLVLALLSKRAYRDLSPTDRQQLARTEEILDTLDNDEWKRSLDVVYELLACQRERSRNPKSALRRLRMLGDTQRQRIIRHLEHVLTGSAKDNLWEETRQAAEEDRESNDRLGSVWAYFEPKPIPPRAREPAADRTTFRDRALATGYALLATVSIGYLDWIALSPATLLLGFAVPLALAAGCAAAITGLEWYYHSQRLRTKDQQYLGRYGTNQAPEGGFANGVDRSFDYYFSKYVPHGTSREDWLQQTVGIRRNLRDEIAELYREQRIAVGRVNWLIRHLVGKVRKRWENGVLWQYREDHRIAGTTKLWCSASGAIFAASTLLVIATAVRTAPLPSAFATVIFGFAAVKSATRWLDIVGERRRLREEEQEYEQERHERRLAFERWREKLRSTRPSEYKMETWLSCDVTLLLNQALEHYRLAWRDVLAHAVLLTPSRGCQRARATHGLWRYTKYDVRLFLITQEGVRELIAKLDFSRAEFEIQARNNYRFDAVSSVYVAKTDDYSYELRLTLMNGPSHEIEVTGLDVPYAESEADPHMFAAINLDAAGFDHTLHILEGIAAEGKGWISRDQSDNRAPGSDAA</sequence>
<feature type="transmembrane region" description="Helical" evidence="2">
    <location>
        <begin position="244"/>
        <end position="268"/>
    </location>
</feature>
<dbReference type="AlphaFoldDB" id="A0A7X5ZRP2"/>
<evidence type="ECO:0000256" key="2">
    <source>
        <dbReference type="SAM" id="Phobius"/>
    </source>
</evidence>
<protein>
    <submittedName>
        <fullName evidence="3">Uncharacterized protein</fullName>
    </submittedName>
</protein>
<keyword evidence="2" id="KW-0472">Membrane</keyword>
<dbReference type="RefSeq" id="WP_167171537.1">
    <property type="nucleotide sequence ID" value="NZ_JAAOYM010000001.1"/>
</dbReference>